<dbReference type="SUPFAM" id="SSF118290">
    <property type="entry name" value="WRKY DNA-binding domain"/>
    <property type="match status" value="1"/>
</dbReference>
<dbReference type="InterPro" id="IPR044810">
    <property type="entry name" value="WRKY_plant"/>
</dbReference>
<keyword evidence="8" id="KW-1185">Reference proteome</keyword>
<keyword evidence="2" id="KW-0805">Transcription regulation</keyword>
<evidence type="ECO:0000256" key="4">
    <source>
        <dbReference type="ARBA" id="ARBA00023163"/>
    </source>
</evidence>
<keyword evidence="3" id="KW-0238">DNA-binding</keyword>
<comment type="subcellular location">
    <subcellularLocation>
        <location evidence="1">Nucleus</location>
    </subcellularLocation>
</comment>
<keyword evidence="5" id="KW-0539">Nucleus</keyword>
<gene>
    <name evidence="7" type="ORF">P3X46_004593</name>
</gene>
<evidence type="ECO:0000256" key="1">
    <source>
        <dbReference type="ARBA" id="ARBA00004123"/>
    </source>
</evidence>
<dbReference type="Proteomes" id="UP001174677">
    <property type="component" value="Chromosome 3"/>
</dbReference>
<proteinExistence type="predicted"/>
<evidence type="ECO:0000256" key="3">
    <source>
        <dbReference type="ARBA" id="ARBA00023125"/>
    </source>
</evidence>
<evidence type="ECO:0000259" key="6">
    <source>
        <dbReference type="PROSITE" id="PS50811"/>
    </source>
</evidence>
<dbReference type="EMBL" id="JARPOI010000003">
    <property type="protein sequence ID" value="KAJ9184908.1"/>
    <property type="molecule type" value="Genomic_DNA"/>
</dbReference>
<evidence type="ECO:0000256" key="5">
    <source>
        <dbReference type="ARBA" id="ARBA00023242"/>
    </source>
</evidence>
<comment type="caution">
    <text evidence="7">The sequence shown here is derived from an EMBL/GenBank/DDBJ whole genome shotgun (WGS) entry which is preliminary data.</text>
</comment>
<dbReference type="Gene3D" id="2.20.25.80">
    <property type="entry name" value="WRKY domain"/>
    <property type="match status" value="1"/>
</dbReference>
<accession>A0ABQ9MY48</accession>
<evidence type="ECO:0000256" key="2">
    <source>
        <dbReference type="ARBA" id="ARBA00023015"/>
    </source>
</evidence>
<keyword evidence="4" id="KW-0804">Transcription</keyword>
<sequence>MNRPSWTKESSFLTDDGYSWRKYGEKVILNCLYPRNYFRCIHKCDQGCQATKQVQRLATVSPKYRITYFGHHTCRNILKDEEIITTYPGPREEGGILLSFERPRIERNTTDSDMLLSFKLPKPKIILPKIESNTRDSDLLPFKGPKVGPIQRFPLNIIDSDPCASYIATANSKISGNNNQHFLGSNQESAEEDSVGPIGNDPYVELNMGKDLRSFVSPETSMSSDYGTAVYSSTSKSSSMNSGAGPIDFDAGFYFHI</sequence>
<feature type="domain" description="WRKY" evidence="6">
    <location>
        <begin position="9"/>
        <end position="72"/>
    </location>
</feature>
<name>A0ABQ9MY48_HEVBR</name>
<dbReference type="InterPro" id="IPR036576">
    <property type="entry name" value="WRKY_dom_sf"/>
</dbReference>
<evidence type="ECO:0000313" key="8">
    <source>
        <dbReference type="Proteomes" id="UP001174677"/>
    </source>
</evidence>
<dbReference type="PROSITE" id="PS50811">
    <property type="entry name" value="WRKY"/>
    <property type="match status" value="1"/>
</dbReference>
<protein>
    <recommendedName>
        <fullName evidence="6">WRKY domain-containing protein</fullName>
    </recommendedName>
</protein>
<organism evidence="7 8">
    <name type="scientific">Hevea brasiliensis</name>
    <name type="common">Para rubber tree</name>
    <name type="synonym">Siphonia brasiliensis</name>
    <dbReference type="NCBI Taxonomy" id="3981"/>
    <lineage>
        <taxon>Eukaryota</taxon>
        <taxon>Viridiplantae</taxon>
        <taxon>Streptophyta</taxon>
        <taxon>Embryophyta</taxon>
        <taxon>Tracheophyta</taxon>
        <taxon>Spermatophyta</taxon>
        <taxon>Magnoliopsida</taxon>
        <taxon>eudicotyledons</taxon>
        <taxon>Gunneridae</taxon>
        <taxon>Pentapetalae</taxon>
        <taxon>rosids</taxon>
        <taxon>fabids</taxon>
        <taxon>Malpighiales</taxon>
        <taxon>Euphorbiaceae</taxon>
        <taxon>Crotonoideae</taxon>
        <taxon>Micrandreae</taxon>
        <taxon>Hevea</taxon>
    </lineage>
</organism>
<dbReference type="InterPro" id="IPR003657">
    <property type="entry name" value="WRKY_dom"/>
</dbReference>
<dbReference type="Pfam" id="PF03106">
    <property type="entry name" value="WRKY"/>
    <property type="match status" value="1"/>
</dbReference>
<dbReference type="PANTHER" id="PTHR31282">
    <property type="entry name" value="WRKY TRANSCRIPTION FACTOR 21-RELATED"/>
    <property type="match status" value="1"/>
</dbReference>
<reference evidence="7" key="1">
    <citation type="journal article" date="2023" name="Plant Biotechnol. J.">
        <title>Chromosome-level wild Hevea brasiliensis genome provides new tools for genomic-assisted breeding and valuable loci to elevate rubber yield.</title>
        <authorList>
            <person name="Cheng H."/>
            <person name="Song X."/>
            <person name="Hu Y."/>
            <person name="Wu T."/>
            <person name="Yang Q."/>
            <person name="An Z."/>
            <person name="Feng S."/>
            <person name="Deng Z."/>
            <person name="Wu W."/>
            <person name="Zeng X."/>
            <person name="Tu M."/>
            <person name="Wang X."/>
            <person name="Huang H."/>
        </authorList>
    </citation>
    <scope>NUCLEOTIDE SEQUENCE</scope>
    <source>
        <strain evidence="7">MT/VB/25A 57/8</strain>
    </source>
</reference>
<dbReference type="SMART" id="SM00774">
    <property type="entry name" value="WRKY"/>
    <property type="match status" value="1"/>
</dbReference>
<evidence type="ECO:0000313" key="7">
    <source>
        <dbReference type="EMBL" id="KAJ9184908.1"/>
    </source>
</evidence>